<keyword evidence="2" id="KW-0132">Cell division</keyword>
<proteinExistence type="predicted"/>
<evidence type="ECO:0000256" key="5">
    <source>
        <dbReference type="ARBA" id="ARBA00022776"/>
    </source>
</evidence>
<dbReference type="OrthoDB" id="1681166at2759"/>
<dbReference type="SUPFAM" id="SSF57850">
    <property type="entry name" value="RING/U-box"/>
    <property type="match status" value="1"/>
</dbReference>
<evidence type="ECO:0000256" key="4">
    <source>
        <dbReference type="ARBA" id="ARBA00022771"/>
    </source>
</evidence>
<evidence type="ECO:0000256" key="10">
    <source>
        <dbReference type="SAM" id="MobiDB-lite"/>
    </source>
</evidence>
<dbReference type="GO" id="GO:0061630">
    <property type="term" value="F:ubiquitin protein ligase activity"/>
    <property type="evidence" value="ECO:0007669"/>
    <property type="project" value="InterPro"/>
</dbReference>
<keyword evidence="3" id="KW-0479">Metal-binding</keyword>
<keyword evidence="4 9" id="KW-0863">Zinc-finger</keyword>
<keyword evidence="7" id="KW-0862">Zinc</keyword>
<evidence type="ECO:0000313" key="12">
    <source>
        <dbReference type="EMBL" id="CDR44174.1"/>
    </source>
</evidence>
<sequence length="142" mass="15375">MKITINHFHAVAMWRWNLKPVSTADQPTRDGEDAAMDEDEEEDEDDVCGICRVAFDGCCPDCKVPGDGCPPIWGECTHVFHMHCLMKWLDTESSKQQCPMDRRPWVTAGIAASAAHPAPALLAAPPVQPGAPQPDAAVATPA</sequence>
<dbReference type="CDD" id="cd16456">
    <property type="entry name" value="RING-H2_APC11"/>
    <property type="match status" value="1"/>
</dbReference>
<feature type="region of interest" description="Disordered" evidence="10">
    <location>
        <begin position="22"/>
        <end position="42"/>
    </location>
</feature>
<evidence type="ECO:0000256" key="3">
    <source>
        <dbReference type="ARBA" id="ARBA00022723"/>
    </source>
</evidence>
<reference evidence="12" key="1">
    <citation type="journal article" date="2014" name="Genome Announc.">
        <title>Draft genome sequence of Rhodosporidium toruloides CECT1137, an oleaginous yeast of biotechnological interest.</title>
        <authorList>
            <person name="Morin N."/>
            <person name="Calcas X."/>
            <person name="Devillers H."/>
            <person name="Durrens P."/>
            <person name="Sherman D.J."/>
            <person name="Nicaud J.-M."/>
            <person name="Neuveglise C."/>
        </authorList>
    </citation>
    <scope>NUCLEOTIDE SEQUENCE</scope>
    <source>
        <strain evidence="12">CECT1137</strain>
    </source>
</reference>
<feature type="compositionally biased region" description="Acidic residues" evidence="10">
    <location>
        <begin position="33"/>
        <end position="42"/>
    </location>
</feature>
<dbReference type="InterPro" id="IPR013083">
    <property type="entry name" value="Znf_RING/FYVE/PHD"/>
</dbReference>
<evidence type="ECO:0000256" key="6">
    <source>
        <dbReference type="ARBA" id="ARBA00022786"/>
    </source>
</evidence>
<evidence type="ECO:0000256" key="1">
    <source>
        <dbReference type="ARBA" id="ARBA00013928"/>
    </source>
</evidence>
<feature type="compositionally biased region" description="Low complexity" evidence="10">
    <location>
        <begin position="133"/>
        <end position="142"/>
    </location>
</feature>
<keyword evidence="5" id="KW-0498">Mitosis</keyword>
<keyword evidence="6" id="KW-0833">Ubl conjugation pathway</keyword>
<dbReference type="Pfam" id="PF12861">
    <property type="entry name" value="zf-ANAPC11"/>
    <property type="match status" value="1"/>
</dbReference>
<evidence type="ECO:0000256" key="8">
    <source>
        <dbReference type="ARBA" id="ARBA00023306"/>
    </source>
</evidence>
<accession>A0A061B2L4</accession>
<organism evidence="12">
    <name type="scientific">Rhodotorula toruloides</name>
    <name type="common">Yeast</name>
    <name type="synonym">Rhodosporidium toruloides</name>
    <dbReference type="NCBI Taxonomy" id="5286"/>
    <lineage>
        <taxon>Eukaryota</taxon>
        <taxon>Fungi</taxon>
        <taxon>Dikarya</taxon>
        <taxon>Basidiomycota</taxon>
        <taxon>Pucciniomycotina</taxon>
        <taxon>Microbotryomycetes</taxon>
        <taxon>Sporidiobolales</taxon>
        <taxon>Sporidiobolaceae</taxon>
        <taxon>Rhodotorula</taxon>
    </lineage>
</organism>
<dbReference type="GO" id="GO:0097602">
    <property type="term" value="F:cullin family protein binding"/>
    <property type="evidence" value="ECO:0007669"/>
    <property type="project" value="InterPro"/>
</dbReference>
<dbReference type="GO" id="GO:0005680">
    <property type="term" value="C:anaphase-promoting complex"/>
    <property type="evidence" value="ECO:0007669"/>
    <property type="project" value="InterPro"/>
</dbReference>
<name>A0A061B2L4_RHOTO</name>
<protein>
    <recommendedName>
        <fullName evidence="1">Anaphase-promoting complex subunit 11</fullName>
    </recommendedName>
</protein>
<dbReference type="InterPro" id="IPR001841">
    <property type="entry name" value="Znf_RING"/>
</dbReference>
<dbReference type="GO" id="GO:0051301">
    <property type="term" value="P:cell division"/>
    <property type="evidence" value="ECO:0007669"/>
    <property type="project" value="UniProtKB-KW"/>
</dbReference>
<dbReference type="InterPro" id="IPR051031">
    <property type="entry name" value="RING-box_E3_Ubiquitin_Ligase"/>
</dbReference>
<gene>
    <name evidence="12" type="ORF">RHTO0S_09e00848g</name>
</gene>
<dbReference type="EMBL" id="LK052944">
    <property type="protein sequence ID" value="CDR44174.1"/>
    <property type="molecule type" value="Genomic_DNA"/>
</dbReference>
<evidence type="ECO:0000256" key="2">
    <source>
        <dbReference type="ARBA" id="ARBA00022618"/>
    </source>
</evidence>
<dbReference type="AlphaFoldDB" id="A0A061B2L4"/>
<dbReference type="Gene3D" id="3.30.40.10">
    <property type="entry name" value="Zinc/RING finger domain, C3HC4 (zinc finger)"/>
    <property type="match status" value="1"/>
</dbReference>
<dbReference type="PANTHER" id="PTHR11210">
    <property type="entry name" value="RING BOX"/>
    <property type="match status" value="1"/>
</dbReference>
<evidence type="ECO:0000256" key="7">
    <source>
        <dbReference type="ARBA" id="ARBA00022833"/>
    </source>
</evidence>
<feature type="domain" description="RING-type" evidence="11">
    <location>
        <begin position="59"/>
        <end position="102"/>
    </location>
</feature>
<keyword evidence="8" id="KW-0131">Cell cycle</keyword>
<dbReference type="GO" id="GO:0031145">
    <property type="term" value="P:anaphase-promoting complex-dependent catabolic process"/>
    <property type="evidence" value="ECO:0007669"/>
    <property type="project" value="InterPro"/>
</dbReference>
<dbReference type="PROSITE" id="PS50089">
    <property type="entry name" value="ZF_RING_2"/>
    <property type="match status" value="1"/>
</dbReference>
<dbReference type="GO" id="GO:0008270">
    <property type="term" value="F:zinc ion binding"/>
    <property type="evidence" value="ECO:0007669"/>
    <property type="project" value="UniProtKB-KW"/>
</dbReference>
<evidence type="ECO:0000259" key="11">
    <source>
        <dbReference type="PROSITE" id="PS50089"/>
    </source>
</evidence>
<dbReference type="InterPro" id="IPR024991">
    <property type="entry name" value="RING-H2_APC11"/>
</dbReference>
<feature type="region of interest" description="Disordered" evidence="10">
    <location>
        <begin position="123"/>
        <end position="142"/>
    </location>
</feature>
<evidence type="ECO:0000256" key="9">
    <source>
        <dbReference type="PROSITE-ProRule" id="PRU00175"/>
    </source>
</evidence>